<keyword evidence="2" id="KW-0812">Transmembrane</keyword>
<evidence type="ECO:0008006" key="5">
    <source>
        <dbReference type="Google" id="ProtNLM"/>
    </source>
</evidence>
<proteinExistence type="predicted"/>
<keyword evidence="2" id="KW-0472">Membrane</keyword>
<dbReference type="Proteomes" id="UP000824105">
    <property type="component" value="Unassembled WGS sequence"/>
</dbReference>
<organism evidence="3 4">
    <name type="scientific">Candidatus Gemmiger avistercoris</name>
    <dbReference type="NCBI Taxonomy" id="2838606"/>
    <lineage>
        <taxon>Bacteria</taxon>
        <taxon>Bacillati</taxon>
        <taxon>Bacillota</taxon>
        <taxon>Clostridia</taxon>
        <taxon>Eubacteriales</taxon>
        <taxon>Gemmiger</taxon>
    </lineage>
</organism>
<dbReference type="EMBL" id="DXBF01000054">
    <property type="protein sequence ID" value="HIZ62376.1"/>
    <property type="molecule type" value="Genomic_DNA"/>
</dbReference>
<feature type="compositionally biased region" description="Low complexity" evidence="1">
    <location>
        <begin position="91"/>
        <end position="100"/>
    </location>
</feature>
<comment type="caution">
    <text evidence="3">The sequence shown here is derived from an EMBL/GenBank/DDBJ whole genome shotgun (WGS) entry which is preliminary data.</text>
</comment>
<name>A0A9D2JPH7_9FIRM</name>
<feature type="transmembrane region" description="Helical" evidence="2">
    <location>
        <begin position="215"/>
        <end position="234"/>
    </location>
</feature>
<reference evidence="3" key="1">
    <citation type="journal article" date="2021" name="PeerJ">
        <title>Extensive microbial diversity within the chicken gut microbiome revealed by metagenomics and culture.</title>
        <authorList>
            <person name="Gilroy R."/>
            <person name="Ravi A."/>
            <person name="Getino M."/>
            <person name="Pursley I."/>
            <person name="Horton D.L."/>
            <person name="Alikhan N.F."/>
            <person name="Baker D."/>
            <person name="Gharbi K."/>
            <person name="Hall N."/>
            <person name="Watson M."/>
            <person name="Adriaenssens E.M."/>
            <person name="Foster-Nyarko E."/>
            <person name="Jarju S."/>
            <person name="Secka A."/>
            <person name="Antonio M."/>
            <person name="Oren A."/>
            <person name="Chaudhuri R.R."/>
            <person name="La Ragione R."/>
            <person name="Hildebrand F."/>
            <person name="Pallen M.J."/>
        </authorList>
    </citation>
    <scope>NUCLEOTIDE SEQUENCE</scope>
    <source>
        <strain evidence="3">CHK188-11489</strain>
    </source>
</reference>
<evidence type="ECO:0000313" key="3">
    <source>
        <dbReference type="EMBL" id="HIZ62376.1"/>
    </source>
</evidence>
<gene>
    <name evidence="3" type="ORF">H9724_06380</name>
</gene>
<evidence type="ECO:0000313" key="4">
    <source>
        <dbReference type="Proteomes" id="UP000824105"/>
    </source>
</evidence>
<sequence length="248" mass="27377">MPVVLMILKVLLALLAVLLLLLAAALLLPLGFAVEYRAGRFRLKAVYGPLRRTFWSFHLKRPAAPAGGRPRPAASGRASRPGSASPPPDSAPAAPAAEPVPAEEEETPQIPAGAIGRVERVLTLLEDDPQALLHCAWEHMRWLDRHSFFKVRVRHLNVFWTVTCEDASRTAIAYGAALSALNTALAAVQQMLHLQSDRLCLEPDFTGQRRKEREISFTVSACAALMFHLLYRIWKDPLLQPAPRESTV</sequence>
<keyword evidence="2" id="KW-1133">Transmembrane helix</keyword>
<evidence type="ECO:0000256" key="1">
    <source>
        <dbReference type="SAM" id="MobiDB-lite"/>
    </source>
</evidence>
<feature type="region of interest" description="Disordered" evidence="1">
    <location>
        <begin position="63"/>
        <end position="110"/>
    </location>
</feature>
<accession>A0A9D2JPH7</accession>
<protein>
    <recommendedName>
        <fullName evidence="5">DUF2953 domain-containing protein</fullName>
    </recommendedName>
</protein>
<reference evidence="3" key="2">
    <citation type="submission" date="2021-04" db="EMBL/GenBank/DDBJ databases">
        <authorList>
            <person name="Gilroy R."/>
        </authorList>
    </citation>
    <scope>NUCLEOTIDE SEQUENCE</scope>
    <source>
        <strain evidence="3">CHK188-11489</strain>
    </source>
</reference>
<dbReference type="AlphaFoldDB" id="A0A9D2JPH7"/>
<feature type="compositionally biased region" description="Low complexity" evidence="1">
    <location>
        <begin position="63"/>
        <end position="83"/>
    </location>
</feature>
<evidence type="ECO:0000256" key="2">
    <source>
        <dbReference type="SAM" id="Phobius"/>
    </source>
</evidence>